<evidence type="ECO:0000256" key="5">
    <source>
        <dbReference type="RuleBase" id="RU361279"/>
    </source>
</evidence>
<dbReference type="InterPro" id="IPR037171">
    <property type="entry name" value="NagB/RpiA_transferase-like"/>
</dbReference>
<keyword evidence="6" id="KW-0436">Ligase</keyword>
<sequence length="196" mass="22675">MPYTKRNIRTQVLKKRSQMRLAERETLSHKIANNLMDRLLPSPAAIIHSFISHDLRQEVDTVLIQRIVGSKLPNLRWVAPRIIPGTRRMEHFYWNDSTTLHTNKWGIQEPDPLLATRVEILDIDIVLVPLLACDRRGHRVGYGGGFYDRFLAECRPEVQRIGLSFEQPLDEITDVSAWDIPLHACITPEKSFTLPY</sequence>
<keyword evidence="2 4" id="KW-0547">Nucleotide-binding</keyword>
<evidence type="ECO:0000256" key="2">
    <source>
        <dbReference type="ARBA" id="ARBA00022741"/>
    </source>
</evidence>
<dbReference type="PANTHER" id="PTHR23407">
    <property type="entry name" value="ATPASE INHIBITOR/5-FORMYLTETRAHYDROFOLATE CYCLO-LIGASE"/>
    <property type="match status" value="1"/>
</dbReference>
<dbReference type="SUPFAM" id="SSF100950">
    <property type="entry name" value="NagB/RpiA/CoA transferase-like"/>
    <property type="match status" value="1"/>
</dbReference>
<evidence type="ECO:0000256" key="4">
    <source>
        <dbReference type="PIRSR" id="PIRSR006806-1"/>
    </source>
</evidence>
<dbReference type="OrthoDB" id="9801938at2"/>
<dbReference type="NCBIfam" id="TIGR02727">
    <property type="entry name" value="MTHFS_bact"/>
    <property type="match status" value="1"/>
</dbReference>
<evidence type="ECO:0000313" key="6">
    <source>
        <dbReference type="EMBL" id="TDB60449.1"/>
    </source>
</evidence>
<keyword evidence="7" id="KW-1185">Reference proteome</keyword>
<accession>A0A4R4K318</accession>
<dbReference type="Proteomes" id="UP000295706">
    <property type="component" value="Unassembled WGS sequence"/>
</dbReference>
<evidence type="ECO:0000256" key="3">
    <source>
        <dbReference type="ARBA" id="ARBA00022840"/>
    </source>
</evidence>
<dbReference type="EMBL" id="SMJU01000017">
    <property type="protein sequence ID" value="TDB60449.1"/>
    <property type="molecule type" value="Genomic_DNA"/>
</dbReference>
<keyword evidence="5" id="KW-0479">Metal-binding</keyword>
<feature type="binding site" evidence="4">
    <location>
        <begin position="139"/>
        <end position="147"/>
    </location>
    <ligand>
        <name>ATP</name>
        <dbReference type="ChEBI" id="CHEBI:30616"/>
    </ligand>
</feature>
<feature type="binding site" evidence="4">
    <location>
        <begin position="5"/>
        <end position="9"/>
    </location>
    <ligand>
        <name>ATP</name>
        <dbReference type="ChEBI" id="CHEBI:30616"/>
    </ligand>
</feature>
<comment type="similarity">
    <text evidence="1 5">Belongs to the 5-formyltetrahydrofolate cyclo-ligase family.</text>
</comment>
<comment type="cofactor">
    <cofactor evidence="5">
        <name>Mg(2+)</name>
        <dbReference type="ChEBI" id="CHEBI:18420"/>
    </cofactor>
</comment>
<evidence type="ECO:0000313" key="7">
    <source>
        <dbReference type="Proteomes" id="UP000295706"/>
    </source>
</evidence>
<name>A0A4R4K318_9BACT</name>
<protein>
    <recommendedName>
        <fullName evidence="5">5-formyltetrahydrofolate cyclo-ligase</fullName>
        <ecNumber evidence="5">6.3.3.2</ecNumber>
    </recommendedName>
</protein>
<organism evidence="6 7">
    <name type="scientific">Arundinibacter roseus</name>
    <dbReference type="NCBI Taxonomy" id="2070510"/>
    <lineage>
        <taxon>Bacteria</taxon>
        <taxon>Pseudomonadati</taxon>
        <taxon>Bacteroidota</taxon>
        <taxon>Cytophagia</taxon>
        <taxon>Cytophagales</taxon>
        <taxon>Spirosomataceae</taxon>
        <taxon>Arundinibacter</taxon>
    </lineage>
</organism>
<dbReference type="AlphaFoldDB" id="A0A4R4K318"/>
<dbReference type="Gene3D" id="3.40.50.10420">
    <property type="entry name" value="NagB/RpiA/CoA transferase-like"/>
    <property type="match status" value="1"/>
</dbReference>
<keyword evidence="3 4" id="KW-0067">ATP-binding</keyword>
<dbReference type="InterPro" id="IPR024185">
    <property type="entry name" value="FTHF_cligase-like_sf"/>
</dbReference>
<feature type="binding site" evidence="4">
    <location>
        <position position="58"/>
    </location>
    <ligand>
        <name>substrate</name>
    </ligand>
</feature>
<dbReference type="PIRSF" id="PIRSF006806">
    <property type="entry name" value="FTHF_cligase"/>
    <property type="match status" value="1"/>
</dbReference>
<proteinExistence type="inferred from homology"/>
<gene>
    <name evidence="6" type="ORF">EZE20_21200</name>
</gene>
<comment type="caution">
    <text evidence="6">The sequence shown here is derived from an EMBL/GenBank/DDBJ whole genome shotgun (WGS) entry which is preliminary data.</text>
</comment>
<dbReference type="RefSeq" id="WP_132121509.1">
    <property type="nucleotide sequence ID" value="NZ_SMJU01000017.1"/>
</dbReference>
<evidence type="ECO:0000256" key="1">
    <source>
        <dbReference type="ARBA" id="ARBA00010638"/>
    </source>
</evidence>
<reference evidence="6 7" key="1">
    <citation type="submission" date="2019-02" db="EMBL/GenBank/DDBJ databases">
        <title>Arundinibacter roseus gen. nov., sp. nov., a new member of the family Cytophagaceae.</title>
        <authorList>
            <person name="Szuroczki S."/>
            <person name="Khayer B."/>
            <person name="Sproer C."/>
            <person name="Toumi M."/>
            <person name="Szabo A."/>
            <person name="Felfoldi T."/>
            <person name="Schumann P."/>
            <person name="Toth E."/>
        </authorList>
    </citation>
    <scope>NUCLEOTIDE SEQUENCE [LARGE SCALE GENOMIC DNA]</scope>
    <source>
        <strain evidence="6 7">DMA-k-7a</strain>
    </source>
</reference>
<dbReference type="InterPro" id="IPR002698">
    <property type="entry name" value="FTHF_cligase"/>
</dbReference>
<dbReference type="GO" id="GO:0009396">
    <property type="term" value="P:folic acid-containing compound biosynthetic process"/>
    <property type="evidence" value="ECO:0007669"/>
    <property type="project" value="TreeGrafter"/>
</dbReference>
<dbReference type="GO" id="GO:0005524">
    <property type="term" value="F:ATP binding"/>
    <property type="evidence" value="ECO:0007669"/>
    <property type="project" value="UniProtKB-KW"/>
</dbReference>
<keyword evidence="5" id="KW-0460">Magnesium</keyword>
<dbReference type="GO" id="GO:0030272">
    <property type="term" value="F:5-formyltetrahydrofolate cyclo-ligase activity"/>
    <property type="evidence" value="ECO:0007669"/>
    <property type="project" value="UniProtKB-EC"/>
</dbReference>
<feature type="binding site" evidence="4">
    <location>
        <position position="51"/>
    </location>
    <ligand>
        <name>substrate</name>
    </ligand>
</feature>
<dbReference type="Pfam" id="PF01812">
    <property type="entry name" value="5-FTHF_cyc-lig"/>
    <property type="match status" value="1"/>
</dbReference>
<dbReference type="GO" id="GO:0035999">
    <property type="term" value="P:tetrahydrofolate interconversion"/>
    <property type="evidence" value="ECO:0007669"/>
    <property type="project" value="TreeGrafter"/>
</dbReference>
<comment type="catalytic activity">
    <reaction evidence="5">
        <text>(6S)-5-formyl-5,6,7,8-tetrahydrofolate + ATP = (6R)-5,10-methenyltetrahydrofolate + ADP + phosphate</text>
        <dbReference type="Rhea" id="RHEA:10488"/>
        <dbReference type="ChEBI" id="CHEBI:30616"/>
        <dbReference type="ChEBI" id="CHEBI:43474"/>
        <dbReference type="ChEBI" id="CHEBI:57455"/>
        <dbReference type="ChEBI" id="CHEBI:57457"/>
        <dbReference type="ChEBI" id="CHEBI:456216"/>
        <dbReference type="EC" id="6.3.3.2"/>
    </reaction>
</comment>
<dbReference type="EC" id="6.3.3.2" evidence="5"/>
<dbReference type="PANTHER" id="PTHR23407:SF1">
    <property type="entry name" value="5-FORMYLTETRAHYDROFOLATE CYCLO-LIGASE"/>
    <property type="match status" value="1"/>
</dbReference>
<dbReference type="GO" id="GO:0046872">
    <property type="term" value="F:metal ion binding"/>
    <property type="evidence" value="ECO:0007669"/>
    <property type="project" value="UniProtKB-KW"/>
</dbReference>